<reference evidence="2 3" key="1">
    <citation type="submission" date="2023-12" db="EMBL/GenBank/DDBJ databases">
        <title>Description of new species of Mycobacterium terrae complex isolated from sewage at the Sao Paulo Zoological Park Foundation in Brazil.</title>
        <authorList>
            <person name="Romagnoli C.L."/>
            <person name="Conceicao E.C."/>
            <person name="Machado E."/>
            <person name="Barreto L.B.P.F."/>
            <person name="Sharma A."/>
            <person name="Silva N.M."/>
            <person name="Marques L.E."/>
            <person name="Juliana M.A."/>
            <person name="Lourenco M.C.S."/>
            <person name="Digiampietri L.A."/>
            <person name="Suffys P.N."/>
            <person name="Viana-Niero C."/>
        </authorList>
    </citation>
    <scope>NUCLEOTIDE SEQUENCE [LARGE SCALE GENOMIC DNA]</scope>
    <source>
        <strain evidence="2 3">MYC098</strain>
    </source>
</reference>
<dbReference type="EMBL" id="JAYJJR010000014">
    <property type="protein sequence ID" value="MEB3023106.1"/>
    <property type="molecule type" value="Genomic_DNA"/>
</dbReference>
<proteinExistence type="predicted"/>
<accession>A0ABU5XLE7</accession>
<keyword evidence="3" id="KW-1185">Reference proteome</keyword>
<gene>
    <name evidence="2" type="ORF">K6T79_18855</name>
</gene>
<protein>
    <submittedName>
        <fullName evidence="2">DUF4139 domain-containing protein</fullName>
    </submittedName>
</protein>
<dbReference type="Proteomes" id="UP001299596">
    <property type="component" value="Unassembled WGS sequence"/>
</dbReference>
<keyword evidence="1" id="KW-0175">Coiled coil</keyword>
<sequence>MTTRPKVDRLVLYKHGVAFVGRRGPVDGDFALTFRRDDMKDVLKSLTVDAAGGSASVGAVSFDTPADPRAELADRNLLLDSGEALVGLFDALRGRAVEVHCADQTHRGEVIGVDDAAGAGKHRRLLVLRVESGAVTLVDLADARRLDVLESPSKDDLDYLIDRSRAATAGRNCDVTVQIRGAADDVRISYIVAAPMWRVSYRAIRDGDTVTLVATGIIHNPIDEDLTDVEVTLTTGQPISFDIDLYHGRQVQREVVEESERVAAPRAMHRGMVPGSAAFSINASPSADAYDEAAADIETSDRGEYFEYRLATPVSLKRGGAAMIPLAVAPVDAVRREVVWREDRGPAPDIVLAFTNTTGVVLEEGPAVVYEQGGYAGEAMLGFTSRGAEVRLAFAKDLAVRGSTYSSVRTITTRIRLTANAVVEEQRCERWHTLRAENDHDDPIDVVFELPLTRDHAVKAQRGVTDAGHDGFWRRFSVTAPAHQTAEATVVETWPIYSDIAYEDLEPGQLEEWLADRSLDAATVAALGQVLAHRDAAHRLERQRDQVEQQRDEVYTAQSRIAEQLRVLGTDGAEGQLRARQIGELEALQDRVNDLDAEVRRLREEADTAQQQAAAELRRVIAEGAPG</sequence>
<organism evidence="2 3">
    <name type="scientific">[Mycobacterium] crassicus</name>
    <dbReference type="NCBI Taxonomy" id="2872309"/>
    <lineage>
        <taxon>Bacteria</taxon>
        <taxon>Bacillati</taxon>
        <taxon>Actinomycetota</taxon>
        <taxon>Actinomycetes</taxon>
        <taxon>Mycobacteriales</taxon>
        <taxon>Mycobacteriaceae</taxon>
        <taxon>Mycolicibacter</taxon>
    </lineage>
</organism>
<evidence type="ECO:0000313" key="3">
    <source>
        <dbReference type="Proteomes" id="UP001299596"/>
    </source>
</evidence>
<comment type="caution">
    <text evidence="2">The sequence shown here is derived from an EMBL/GenBank/DDBJ whole genome shotgun (WGS) entry which is preliminary data.</text>
</comment>
<dbReference type="RefSeq" id="WP_225404290.1">
    <property type="nucleotide sequence ID" value="NZ_JAYJJR010000014.1"/>
</dbReference>
<evidence type="ECO:0000256" key="1">
    <source>
        <dbReference type="SAM" id="Coils"/>
    </source>
</evidence>
<feature type="coiled-coil region" evidence="1">
    <location>
        <begin position="530"/>
        <end position="619"/>
    </location>
</feature>
<name>A0ABU5XLE7_9MYCO</name>
<evidence type="ECO:0000313" key="2">
    <source>
        <dbReference type="EMBL" id="MEB3023106.1"/>
    </source>
</evidence>